<evidence type="ECO:0000313" key="3">
    <source>
        <dbReference type="EMBL" id="MBW0549752.1"/>
    </source>
</evidence>
<dbReference type="GO" id="GO:0008270">
    <property type="term" value="F:zinc ion binding"/>
    <property type="evidence" value="ECO:0007669"/>
    <property type="project" value="InterPro"/>
</dbReference>
<feature type="compositionally biased region" description="Basic residues" evidence="2">
    <location>
        <begin position="1"/>
        <end position="20"/>
    </location>
</feature>
<accession>A0A9Q3ITM2</accession>
<feature type="compositionally biased region" description="Polar residues" evidence="2">
    <location>
        <begin position="21"/>
        <end position="32"/>
    </location>
</feature>
<comment type="caution">
    <text evidence="3">The sequence shown here is derived from an EMBL/GenBank/DDBJ whole genome shotgun (WGS) entry which is preliminary data.</text>
</comment>
<dbReference type="OrthoDB" id="5431222at2759"/>
<dbReference type="InterPro" id="IPR036875">
    <property type="entry name" value="Znf_CCHC_sf"/>
</dbReference>
<dbReference type="Gene3D" id="4.10.60.10">
    <property type="entry name" value="Zinc finger, CCHC-type"/>
    <property type="match status" value="1"/>
</dbReference>
<protein>
    <recommendedName>
        <fullName evidence="5">CCHC-type domain-containing protein</fullName>
    </recommendedName>
</protein>
<proteinExistence type="predicted"/>
<gene>
    <name evidence="3" type="ORF">O181_089467</name>
</gene>
<sequence>MPQRFHLGRRIRKSIGRYKTHSTGDNMENPSLETKEAHDSEELKKTKTCHNCRAPNHYAESCPKYRKEIFSREEETTKDQEAYESDYDSVRNGCGNDSYSESTPIEKY</sequence>
<evidence type="ECO:0000256" key="1">
    <source>
        <dbReference type="ARBA" id="ARBA00022664"/>
    </source>
</evidence>
<name>A0A9Q3ITM2_9BASI</name>
<dbReference type="EMBL" id="AVOT02055143">
    <property type="protein sequence ID" value="MBW0549752.1"/>
    <property type="molecule type" value="Genomic_DNA"/>
</dbReference>
<evidence type="ECO:0008006" key="5">
    <source>
        <dbReference type="Google" id="ProtNLM"/>
    </source>
</evidence>
<dbReference type="GO" id="GO:0003676">
    <property type="term" value="F:nucleic acid binding"/>
    <property type="evidence" value="ECO:0007669"/>
    <property type="project" value="InterPro"/>
</dbReference>
<dbReference type="AlphaFoldDB" id="A0A9Q3ITM2"/>
<feature type="region of interest" description="Disordered" evidence="2">
    <location>
        <begin position="73"/>
        <end position="108"/>
    </location>
</feature>
<keyword evidence="1" id="KW-0507">mRNA processing</keyword>
<evidence type="ECO:0000313" key="4">
    <source>
        <dbReference type="Proteomes" id="UP000765509"/>
    </source>
</evidence>
<feature type="region of interest" description="Disordered" evidence="2">
    <location>
        <begin position="1"/>
        <end position="45"/>
    </location>
</feature>
<keyword evidence="4" id="KW-1185">Reference proteome</keyword>
<organism evidence="3 4">
    <name type="scientific">Austropuccinia psidii MF-1</name>
    <dbReference type="NCBI Taxonomy" id="1389203"/>
    <lineage>
        <taxon>Eukaryota</taxon>
        <taxon>Fungi</taxon>
        <taxon>Dikarya</taxon>
        <taxon>Basidiomycota</taxon>
        <taxon>Pucciniomycotina</taxon>
        <taxon>Pucciniomycetes</taxon>
        <taxon>Pucciniales</taxon>
        <taxon>Sphaerophragmiaceae</taxon>
        <taxon>Austropuccinia</taxon>
    </lineage>
</organism>
<reference evidence="3" key="1">
    <citation type="submission" date="2021-03" db="EMBL/GenBank/DDBJ databases">
        <title>Draft genome sequence of rust myrtle Austropuccinia psidii MF-1, a brazilian biotype.</title>
        <authorList>
            <person name="Quecine M.C."/>
            <person name="Pachon D.M.R."/>
            <person name="Bonatelli M.L."/>
            <person name="Correr F.H."/>
            <person name="Franceschini L.M."/>
            <person name="Leite T.F."/>
            <person name="Margarido G.R.A."/>
            <person name="Almeida C.A."/>
            <person name="Ferrarezi J.A."/>
            <person name="Labate C.A."/>
        </authorList>
    </citation>
    <scope>NUCLEOTIDE SEQUENCE</scope>
    <source>
        <strain evidence="3">MF-1</strain>
    </source>
</reference>
<feature type="compositionally biased region" description="Basic and acidic residues" evidence="2">
    <location>
        <begin position="33"/>
        <end position="45"/>
    </location>
</feature>
<evidence type="ECO:0000256" key="2">
    <source>
        <dbReference type="SAM" id="MobiDB-lite"/>
    </source>
</evidence>
<dbReference type="Proteomes" id="UP000765509">
    <property type="component" value="Unassembled WGS sequence"/>
</dbReference>
<dbReference type="SUPFAM" id="SSF57756">
    <property type="entry name" value="Retrovirus zinc finger-like domains"/>
    <property type="match status" value="1"/>
</dbReference>
<feature type="compositionally biased region" description="Polar residues" evidence="2">
    <location>
        <begin position="95"/>
        <end position="108"/>
    </location>
</feature>
<dbReference type="GO" id="GO:0006397">
    <property type="term" value="P:mRNA processing"/>
    <property type="evidence" value="ECO:0007669"/>
    <property type="project" value="UniProtKB-KW"/>
</dbReference>